<dbReference type="InterPro" id="IPR011053">
    <property type="entry name" value="Single_hybrid_motif"/>
</dbReference>
<dbReference type="InterPro" id="IPR003016">
    <property type="entry name" value="2-oxoA_DH_lipoyl-BS"/>
</dbReference>
<accession>A0A1I0B0I1</accession>
<comment type="subunit">
    <text evidence="3">The glycine cleavage system is composed of four proteins: P, T, L and H.</text>
</comment>
<evidence type="ECO:0000256" key="1">
    <source>
        <dbReference type="ARBA" id="ARBA00009249"/>
    </source>
</evidence>
<dbReference type="SUPFAM" id="SSF51230">
    <property type="entry name" value="Single hybrid motif"/>
    <property type="match status" value="1"/>
</dbReference>
<dbReference type="Gene3D" id="2.40.50.100">
    <property type="match status" value="1"/>
</dbReference>
<dbReference type="CDD" id="cd06848">
    <property type="entry name" value="GCS_H"/>
    <property type="match status" value="1"/>
</dbReference>
<dbReference type="Pfam" id="PF01597">
    <property type="entry name" value="GCV_H"/>
    <property type="match status" value="1"/>
</dbReference>
<dbReference type="InterPro" id="IPR002930">
    <property type="entry name" value="GCV_H"/>
</dbReference>
<dbReference type="STRING" id="426128.SAMN05660297_01157"/>
<evidence type="ECO:0000313" key="6">
    <source>
        <dbReference type="EMBL" id="SET00183.1"/>
    </source>
</evidence>
<dbReference type="GO" id="GO:0019464">
    <property type="term" value="P:glycine decarboxylation via glycine cleavage system"/>
    <property type="evidence" value="ECO:0007669"/>
    <property type="project" value="UniProtKB-UniRule"/>
</dbReference>
<dbReference type="PANTHER" id="PTHR11715">
    <property type="entry name" value="GLYCINE CLEAVAGE SYSTEM H PROTEIN"/>
    <property type="match status" value="1"/>
</dbReference>
<dbReference type="Proteomes" id="UP000199568">
    <property type="component" value="Unassembled WGS sequence"/>
</dbReference>
<evidence type="ECO:0000259" key="5">
    <source>
        <dbReference type="PROSITE" id="PS50968"/>
    </source>
</evidence>
<dbReference type="EMBL" id="FOHU01000003">
    <property type="protein sequence ID" value="SET00183.1"/>
    <property type="molecule type" value="Genomic_DNA"/>
</dbReference>
<comment type="similarity">
    <text evidence="1 3">Belongs to the GcvH family.</text>
</comment>
<dbReference type="AlphaFoldDB" id="A0A1I0B0I1"/>
<dbReference type="OrthoDB" id="9796712at2"/>
<sequence>MKTVAGLLYSKEHEWVKVEGSKAFIGVTDYAQHAMGEIVFVELPEVDDEFSMGDVFGVIESVKAASEVYIPVSGKVLEINEALEDSPELINEDAFENWIVSVEITNKSELEGLMGEEEYREFCEKEE</sequence>
<reference evidence="6 7" key="1">
    <citation type="submission" date="2016-10" db="EMBL/GenBank/DDBJ databases">
        <authorList>
            <person name="de Groot N.N."/>
        </authorList>
    </citation>
    <scope>NUCLEOTIDE SEQUENCE [LARGE SCALE GENOMIC DNA]</scope>
    <source>
        <strain evidence="6 7">DSM 18979</strain>
    </source>
</reference>
<comment type="cofactor">
    <cofactor evidence="3">
        <name>(R)-lipoate</name>
        <dbReference type="ChEBI" id="CHEBI:83088"/>
    </cofactor>
    <text evidence="3">Binds 1 lipoyl cofactor covalently.</text>
</comment>
<dbReference type="InterPro" id="IPR033753">
    <property type="entry name" value="GCV_H/Fam206"/>
</dbReference>
<gene>
    <name evidence="3" type="primary">gcvH</name>
    <name evidence="6" type="ORF">SAMN05660297_01157</name>
</gene>
<dbReference type="NCBIfam" id="TIGR00527">
    <property type="entry name" value="gcvH"/>
    <property type="match status" value="1"/>
</dbReference>
<dbReference type="GO" id="GO:0009249">
    <property type="term" value="P:protein lipoylation"/>
    <property type="evidence" value="ECO:0007669"/>
    <property type="project" value="TreeGrafter"/>
</dbReference>
<evidence type="ECO:0000256" key="3">
    <source>
        <dbReference type="HAMAP-Rule" id="MF_00272"/>
    </source>
</evidence>
<dbReference type="InterPro" id="IPR017453">
    <property type="entry name" value="GCV_H_sub"/>
</dbReference>
<dbReference type="RefSeq" id="WP_090440645.1">
    <property type="nucleotide sequence ID" value="NZ_FOHU01000003.1"/>
</dbReference>
<evidence type="ECO:0000313" key="7">
    <source>
        <dbReference type="Proteomes" id="UP000199568"/>
    </source>
</evidence>
<dbReference type="PROSITE" id="PS50968">
    <property type="entry name" value="BIOTINYL_LIPOYL"/>
    <property type="match status" value="1"/>
</dbReference>
<name>A0A1I0B0I1_9FIRM</name>
<organism evidence="6 7">
    <name type="scientific">Natronincola peptidivorans</name>
    <dbReference type="NCBI Taxonomy" id="426128"/>
    <lineage>
        <taxon>Bacteria</taxon>
        <taxon>Bacillati</taxon>
        <taxon>Bacillota</taxon>
        <taxon>Clostridia</taxon>
        <taxon>Peptostreptococcales</taxon>
        <taxon>Natronincolaceae</taxon>
        <taxon>Natronincola</taxon>
    </lineage>
</organism>
<dbReference type="NCBIfam" id="NF002270">
    <property type="entry name" value="PRK01202.1"/>
    <property type="match status" value="1"/>
</dbReference>
<comment type="function">
    <text evidence="3">The glycine cleavage system catalyzes the degradation of glycine. The H protein shuttles the methylamine group of glycine from the P protein to the T protein.</text>
</comment>
<feature type="domain" description="Lipoyl-binding" evidence="5">
    <location>
        <begin position="22"/>
        <end position="103"/>
    </location>
</feature>
<dbReference type="GO" id="GO:0005737">
    <property type="term" value="C:cytoplasm"/>
    <property type="evidence" value="ECO:0007669"/>
    <property type="project" value="TreeGrafter"/>
</dbReference>
<dbReference type="InterPro" id="IPR000089">
    <property type="entry name" value="Biotin_lipoyl"/>
</dbReference>
<protein>
    <recommendedName>
        <fullName evidence="3">Glycine cleavage system H protein</fullName>
    </recommendedName>
</protein>
<proteinExistence type="inferred from homology"/>
<evidence type="ECO:0000256" key="4">
    <source>
        <dbReference type="PIRSR" id="PIRSR617453-50"/>
    </source>
</evidence>
<dbReference type="PROSITE" id="PS00189">
    <property type="entry name" value="LIPOYL"/>
    <property type="match status" value="1"/>
</dbReference>
<dbReference type="PANTHER" id="PTHR11715:SF3">
    <property type="entry name" value="GLYCINE CLEAVAGE SYSTEM H PROTEIN-RELATED"/>
    <property type="match status" value="1"/>
</dbReference>
<evidence type="ECO:0000256" key="2">
    <source>
        <dbReference type="ARBA" id="ARBA00022823"/>
    </source>
</evidence>
<keyword evidence="7" id="KW-1185">Reference proteome</keyword>
<dbReference type="HAMAP" id="MF_00272">
    <property type="entry name" value="GcvH"/>
    <property type="match status" value="1"/>
</dbReference>
<dbReference type="GO" id="GO:0005960">
    <property type="term" value="C:glycine cleavage complex"/>
    <property type="evidence" value="ECO:0007669"/>
    <property type="project" value="InterPro"/>
</dbReference>
<keyword evidence="2 3" id="KW-0450">Lipoyl</keyword>
<feature type="modified residue" description="N6-lipoyllysine" evidence="3 4">
    <location>
        <position position="63"/>
    </location>
</feature>